<sequence length="493" mass="57622">MDNESETLSSYSVESTDDDEPALDLDINVLQQLASSRLNRHCIRTRRLTRGLYNEIYLLQFDTGPDCIARLSRDLTHPATKFASEVATIIYVAQNTNIKVPKVYAWNCTVQNPIKIPYIIMERLPGQHLYRIWDDLTFEKKTCVLSQIVDTLLDLWTKCRFEEIGCLYMSYDSITPSSTFRIGPIVNSLFYTEGRDSIPSSTGPFESLQEFFSALIQKEKKFFEIHGMQELLEKKINQRSAEIRVADLIKQLDLLQSKLPNIFDESMDQEPFILVHSDFDAQNILVDCSPVNDDIKIVGIIDWEFSRTGTLWNLCQYPIWIQRMDEPFISSNAELQENRERQKLRDFFYDEMVAKLGNRSGQILKMKELDKRINDLEDMFIFKIHKFESLESLLKLFFYRYGSEAKANNKLFDPIVQLFWSPNLIKVQIPSEKTIDYFLSTDKLSDRTKAKVPIYYIASVYCELKSKGYNFSWQQVSDIAFHMWKNESKEKFG</sequence>
<dbReference type="InterPro" id="IPR002575">
    <property type="entry name" value="Aminoglycoside_PTrfase"/>
</dbReference>
<dbReference type="PANTHER" id="PTHR21310:SF13">
    <property type="entry name" value="AMINOGLYCOSIDE PHOSPHOTRANSFERASE DOMAIN-CONTAINING PROTEIN"/>
    <property type="match status" value="1"/>
</dbReference>
<dbReference type="OrthoDB" id="10003767at2759"/>
<dbReference type="AlphaFoldDB" id="A0A397T441"/>
<dbReference type="InterPro" id="IPR051678">
    <property type="entry name" value="AGP_Transferase"/>
</dbReference>
<protein>
    <submittedName>
        <fullName evidence="2">Kinase-like domain-containing protein</fullName>
    </submittedName>
</protein>
<dbReference type="Gene3D" id="3.90.1200.10">
    <property type="match status" value="1"/>
</dbReference>
<name>A0A397T441_9GLOM</name>
<dbReference type="Proteomes" id="UP000265703">
    <property type="component" value="Unassembled WGS sequence"/>
</dbReference>
<organism evidence="2 3">
    <name type="scientific">Glomus cerebriforme</name>
    <dbReference type="NCBI Taxonomy" id="658196"/>
    <lineage>
        <taxon>Eukaryota</taxon>
        <taxon>Fungi</taxon>
        <taxon>Fungi incertae sedis</taxon>
        <taxon>Mucoromycota</taxon>
        <taxon>Glomeromycotina</taxon>
        <taxon>Glomeromycetes</taxon>
        <taxon>Glomerales</taxon>
        <taxon>Glomeraceae</taxon>
        <taxon>Glomus</taxon>
    </lineage>
</organism>
<dbReference type="InterPro" id="IPR011009">
    <property type="entry name" value="Kinase-like_dom_sf"/>
</dbReference>
<evidence type="ECO:0000259" key="1">
    <source>
        <dbReference type="Pfam" id="PF01636"/>
    </source>
</evidence>
<keyword evidence="2" id="KW-0418">Kinase</keyword>
<accession>A0A397T441</accession>
<dbReference type="Pfam" id="PF01636">
    <property type="entry name" value="APH"/>
    <property type="match status" value="2"/>
</dbReference>
<keyword evidence="2" id="KW-0808">Transferase</keyword>
<comment type="caution">
    <text evidence="2">The sequence shown here is derived from an EMBL/GenBank/DDBJ whole genome shotgun (WGS) entry which is preliminary data.</text>
</comment>
<keyword evidence="3" id="KW-1185">Reference proteome</keyword>
<dbReference type="SUPFAM" id="SSF56112">
    <property type="entry name" value="Protein kinase-like (PK-like)"/>
    <property type="match status" value="1"/>
</dbReference>
<reference evidence="2 3" key="1">
    <citation type="submission" date="2018-06" db="EMBL/GenBank/DDBJ databases">
        <title>Comparative genomics reveals the genomic features of Rhizophagus irregularis, R. cerebriforme, R. diaphanum and Gigaspora rosea, and their symbiotic lifestyle signature.</title>
        <authorList>
            <person name="Morin E."/>
            <person name="San Clemente H."/>
            <person name="Chen E.C.H."/>
            <person name="De La Providencia I."/>
            <person name="Hainaut M."/>
            <person name="Kuo A."/>
            <person name="Kohler A."/>
            <person name="Murat C."/>
            <person name="Tang N."/>
            <person name="Roy S."/>
            <person name="Loubradou J."/>
            <person name="Henrissat B."/>
            <person name="Grigoriev I.V."/>
            <person name="Corradi N."/>
            <person name="Roux C."/>
            <person name="Martin F.M."/>
        </authorList>
    </citation>
    <scope>NUCLEOTIDE SEQUENCE [LARGE SCALE GENOMIC DNA]</scope>
    <source>
        <strain evidence="2 3">DAOM 227022</strain>
    </source>
</reference>
<dbReference type="GO" id="GO:0016301">
    <property type="term" value="F:kinase activity"/>
    <property type="evidence" value="ECO:0007669"/>
    <property type="project" value="UniProtKB-KW"/>
</dbReference>
<proteinExistence type="predicted"/>
<evidence type="ECO:0000313" key="3">
    <source>
        <dbReference type="Proteomes" id="UP000265703"/>
    </source>
</evidence>
<feature type="domain" description="Aminoglycoside phosphotransferase" evidence="1">
    <location>
        <begin position="46"/>
        <end position="139"/>
    </location>
</feature>
<gene>
    <name evidence="2" type="ORF">C1645_763133</name>
</gene>
<dbReference type="EMBL" id="QKYT01000110">
    <property type="protein sequence ID" value="RIA93140.1"/>
    <property type="molecule type" value="Genomic_DNA"/>
</dbReference>
<feature type="domain" description="Aminoglycoside phosphotransferase" evidence="1">
    <location>
        <begin position="244"/>
        <end position="311"/>
    </location>
</feature>
<evidence type="ECO:0000313" key="2">
    <source>
        <dbReference type="EMBL" id="RIA93140.1"/>
    </source>
</evidence>
<dbReference type="PANTHER" id="PTHR21310">
    <property type="entry name" value="AMINOGLYCOSIDE PHOSPHOTRANSFERASE-RELATED-RELATED"/>
    <property type="match status" value="1"/>
</dbReference>